<dbReference type="AlphaFoldDB" id="A0AAW0A1S5"/>
<evidence type="ECO:0000313" key="2">
    <source>
        <dbReference type="EMBL" id="KAK6996903.1"/>
    </source>
</evidence>
<comment type="caution">
    <text evidence="2">The sequence shown here is derived from an EMBL/GenBank/DDBJ whole genome shotgun (WGS) entry which is preliminary data.</text>
</comment>
<dbReference type="PANTHER" id="PTHR37017:SF13">
    <property type="entry name" value="AB HYDROLASE-1 DOMAIN-CONTAINING PROTEIN"/>
    <property type="match status" value="1"/>
</dbReference>
<keyword evidence="2" id="KW-0378">Hydrolase</keyword>
<name>A0AAW0A1S5_9AGAR</name>
<dbReference type="InterPro" id="IPR029058">
    <property type="entry name" value="AB_hydrolase_fold"/>
</dbReference>
<dbReference type="Gene3D" id="3.40.50.1820">
    <property type="entry name" value="alpha/beta hydrolase"/>
    <property type="match status" value="1"/>
</dbReference>
<proteinExistence type="predicted"/>
<organism evidence="2 3">
    <name type="scientific">Favolaschia claudopus</name>
    <dbReference type="NCBI Taxonomy" id="2862362"/>
    <lineage>
        <taxon>Eukaryota</taxon>
        <taxon>Fungi</taxon>
        <taxon>Dikarya</taxon>
        <taxon>Basidiomycota</taxon>
        <taxon>Agaricomycotina</taxon>
        <taxon>Agaricomycetes</taxon>
        <taxon>Agaricomycetidae</taxon>
        <taxon>Agaricales</taxon>
        <taxon>Marasmiineae</taxon>
        <taxon>Mycenaceae</taxon>
        <taxon>Favolaschia</taxon>
    </lineage>
</organism>
<dbReference type="PANTHER" id="PTHR37017">
    <property type="entry name" value="AB HYDROLASE-1 DOMAIN-CONTAINING PROTEIN-RELATED"/>
    <property type="match status" value="1"/>
</dbReference>
<evidence type="ECO:0000313" key="3">
    <source>
        <dbReference type="Proteomes" id="UP001362999"/>
    </source>
</evidence>
<dbReference type="GO" id="GO:0016787">
    <property type="term" value="F:hydrolase activity"/>
    <property type="evidence" value="ECO:0007669"/>
    <property type="project" value="UniProtKB-KW"/>
</dbReference>
<reference evidence="2 3" key="1">
    <citation type="journal article" date="2024" name="J Genomics">
        <title>Draft genome sequencing and assembly of Favolaschia claudopus CIRM-BRFM 2984 isolated from oak limbs.</title>
        <authorList>
            <person name="Navarro D."/>
            <person name="Drula E."/>
            <person name="Chaduli D."/>
            <person name="Cazenave R."/>
            <person name="Ahrendt S."/>
            <person name="Wang J."/>
            <person name="Lipzen A."/>
            <person name="Daum C."/>
            <person name="Barry K."/>
            <person name="Grigoriev I.V."/>
            <person name="Favel A."/>
            <person name="Rosso M.N."/>
            <person name="Martin F."/>
        </authorList>
    </citation>
    <scope>NUCLEOTIDE SEQUENCE [LARGE SCALE GENOMIC DNA]</scope>
    <source>
        <strain evidence="2 3">CIRM-BRFM 2984</strain>
    </source>
</reference>
<evidence type="ECO:0000259" key="1">
    <source>
        <dbReference type="Pfam" id="PF12697"/>
    </source>
</evidence>
<keyword evidence="3" id="KW-1185">Reference proteome</keyword>
<gene>
    <name evidence="2" type="ORF">R3P38DRAFT_1947795</name>
</gene>
<protein>
    <submittedName>
        <fullName evidence="2">AB hydrolase-1 domain-containing protein</fullName>
    </submittedName>
</protein>
<feature type="domain" description="AB hydrolase-1" evidence="1">
    <location>
        <begin position="10"/>
        <end position="247"/>
    </location>
</feature>
<accession>A0AAW0A1S5</accession>
<dbReference type="InterPro" id="IPR052897">
    <property type="entry name" value="Sec-Metab_Biosynth_Hydrolase"/>
</dbReference>
<dbReference type="SUPFAM" id="SSF53474">
    <property type="entry name" value="alpha/beta-Hydrolases"/>
    <property type="match status" value="1"/>
</dbReference>
<dbReference type="Pfam" id="PF12697">
    <property type="entry name" value="Abhydrolase_6"/>
    <property type="match status" value="1"/>
</dbReference>
<dbReference type="InterPro" id="IPR000073">
    <property type="entry name" value="AB_hydrolase_1"/>
</dbReference>
<sequence length="256" mass="27737">MSNPTKPTIIIIPGSFCALSQYESVINQLKSHGYPVEGVELETIGPRDNAPTLYDDAASVAALATRLADEGKDVVLVPHSYGGLVACEASKGLAKSVREKEGKNGGISRIVFVTSVIGRIGESLKDIMAGENDLNYIRVEGEYMFMDPASCAPVVFSDLPLDQGIFWSAQMPCHSAISFAQKLTYAAYKDIPTSYLQVCERDKCISPRLQNKIIAALDSQSDLKVERHSVQADHAIHITQPKAVVDVVRKAIGDVE</sequence>
<dbReference type="Proteomes" id="UP001362999">
    <property type="component" value="Unassembled WGS sequence"/>
</dbReference>
<dbReference type="EMBL" id="JAWWNJ010000095">
    <property type="protein sequence ID" value="KAK6996903.1"/>
    <property type="molecule type" value="Genomic_DNA"/>
</dbReference>